<organism evidence="2 3">
    <name type="scientific">Macrosiphum euphorbiae</name>
    <name type="common">potato aphid</name>
    <dbReference type="NCBI Taxonomy" id="13131"/>
    <lineage>
        <taxon>Eukaryota</taxon>
        <taxon>Metazoa</taxon>
        <taxon>Ecdysozoa</taxon>
        <taxon>Arthropoda</taxon>
        <taxon>Hexapoda</taxon>
        <taxon>Insecta</taxon>
        <taxon>Pterygota</taxon>
        <taxon>Neoptera</taxon>
        <taxon>Paraneoptera</taxon>
        <taxon>Hemiptera</taxon>
        <taxon>Sternorrhyncha</taxon>
        <taxon>Aphidomorpha</taxon>
        <taxon>Aphidoidea</taxon>
        <taxon>Aphididae</taxon>
        <taxon>Macrosiphini</taxon>
        <taxon>Macrosiphum</taxon>
    </lineage>
</organism>
<dbReference type="EMBL" id="CARXXK010000002">
    <property type="protein sequence ID" value="CAI6352807.1"/>
    <property type="molecule type" value="Genomic_DNA"/>
</dbReference>
<keyword evidence="3" id="KW-1185">Reference proteome</keyword>
<evidence type="ECO:0000313" key="2">
    <source>
        <dbReference type="EMBL" id="CAI6352807.1"/>
    </source>
</evidence>
<comment type="caution">
    <text evidence="2">The sequence shown here is derived from an EMBL/GenBank/DDBJ whole genome shotgun (WGS) entry which is preliminary data.</text>
</comment>
<accession>A0AAV0WAH8</accession>
<protein>
    <submittedName>
        <fullName evidence="2">Uncharacterized protein</fullName>
    </submittedName>
</protein>
<dbReference type="AlphaFoldDB" id="A0AAV0WAH8"/>
<proteinExistence type="predicted"/>
<feature type="compositionally biased region" description="Pro residues" evidence="1">
    <location>
        <begin position="211"/>
        <end position="222"/>
    </location>
</feature>
<dbReference type="Proteomes" id="UP001160148">
    <property type="component" value="Unassembled WGS sequence"/>
</dbReference>
<evidence type="ECO:0000313" key="3">
    <source>
        <dbReference type="Proteomes" id="UP001160148"/>
    </source>
</evidence>
<feature type="region of interest" description="Disordered" evidence="1">
    <location>
        <begin position="1"/>
        <end position="36"/>
    </location>
</feature>
<feature type="region of interest" description="Disordered" evidence="1">
    <location>
        <begin position="182"/>
        <end position="224"/>
    </location>
</feature>
<gene>
    <name evidence="2" type="ORF">MEUPH1_LOCUS9005</name>
</gene>
<evidence type="ECO:0000256" key="1">
    <source>
        <dbReference type="SAM" id="MobiDB-lite"/>
    </source>
</evidence>
<sequence length="254" mass="26369">MKEHPDYKYRPRRKPKTMVQKKTDTGTVSGKPVPYSVRDLLPQHESSAAGAGNGSATVSTAGSMVHMSTASEHQSAATAVAVAKFPRAYFSPYQHHHYPSSFYQQVAKDLSTVAGNGGTGTEAAAAGKAVHDLALHALYGSSLYSRAVSLATGWPMMAAANSTVAGSNGGCPVNCAECGQHAERPSQSSLQPLPPPPPRPAHESSTSSSTPSPPAQLPPPPLLSTSAAVIKRPIALLVKPDRVGSAGLHAQHVI</sequence>
<reference evidence="2 3" key="1">
    <citation type="submission" date="2023-01" db="EMBL/GenBank/DDBJ databases">
        <authorList>
            <person name="Whitehead M."/>
        </authorList>
    </citation>
    <scope>NUCLEOTIDE SEQUENCE [LARGE SCALE GENOMIC DNA]</scope>
</reference>
<name>A0AAV0WAH8_9HEMI</name>